<dbReference type="Proteomes" id="UP000051621">
    <property type="component" value="Unassembled WGS sequence"/>
</dbReference>
<reference evidence="3 4" key="1">
    <citation type="journal article" date="2015" name="Genome Announc.">
        <title>Expanding the biotechnology potential of lactobacilli through comparative genomics of 213 strains and associated genera.</title>
        <authorList>
            <person name="Sun Z."/>
            <person name="Harris H.M."/>
            <person name="McCann A."/>
            <person name="Guo C."/>
            <person name="Argimon S."/>
            <person name="Zhang W."/>
            <person name="Yang X."/>
            <person name="Jeffery I.B."/>
            <person name="Cooney J.C."/>
            <person name="Kagawa T.F."/>
            <person name="Liu W."/>
            <person name="Song Y."/>
            <person name="Salvetti E."/>
            <person name="Wrobel A."/>
            <person name="Rasinkangas P."/>
            <person name="Parkhill J."/>
            <person name="Rea M.C."/>
            <person name="O'Sullivan O."/>
            <person name="Ritari J."/>
            <person name="Douillard F.P."/>
            <person name="Paul Ross R."/>
            <person name="Yang R."/>
            <person name="Briner A.E."/>
            <person name="Felis G.E."/>
            <person name="de Vos W.M."/>
            <person name="Barrangou R."/>
            <person name="Klaenhammer T.R."/>
            <person name="Caufield P.W."/>
            <person name="Cui Y."/>
            <person name="Zhang H."/>
            <person name="O'Toole P.W."/>
        </authorList>
    </citation>
    <scope>NUCLEOTIDE SEQUENCE [LARGE SCALE GENOMIC DNA]</scope>
    <source>
        <strain evidence="3 4">DSM 19910</strain>
    </source>
</reference>
<feature type="coiled-coil region" evidence="1">
    <location>
        <begin position="58"/>
        <end position="113"/>
    </location>
</feature>
<evidence type="ECO:0000313" key="4">
    <source>
        <dbReference type="Proteomes" id="UP000051621"/>
    </source>
</evidence>
<proteinExistence type="predicted"/>
<feature type="domain" description="Tape measure protein N-terminal" evidence="2">
    <location>
        <begin position="285"/>
        <end position="476"/>
    </location>
</feature>
<dbReference type="STRING" id="1423731.FC81_GL000693"/>
<gene>
    <name evidence="3" type="ORF">FC81_GL000693</name>
</gene>
<keyword evidence="1" id="KW-0175">Coiled coil</keyword>
<dbReference type="EMBL" id="AZEF01000012">
    <property type="protein sequence ID" value="KRL02525.1"/>
    <property type="molecule type" value="Genomic_DNA"/>
</dbReference>
<organism evidence="3 4">
    <name type="scientific">Liquorilactobacillus capillatus DSM 19910</name>
    <dbReference type="NCBI Taxonomy" id="1423731"/>
    <lineage>
        <taxon>Bacteria</taxon>
        <taxon>Bacillati</taxon>
        <taxon>Bacillota</taxon>
        <taxon>Bacilli</taxon>
        <taxon>Lactobacillales</taxon>
        <taxon>Lactobacillaceae</taxon>
        <taxon>Liquorilactobacillus</taxon>
    </lineage>
</organism>
<dbReference type="Gene3D" id="1.10.287.1490">
    <property type="match status" value="1"/>
</dbReference>
<dbReference type="RefSeq" id="WP_057742865.1">
    <property type="nucleotide sequence ID" value="NZ_AZEF01000012.1"/>
</dbReference>
<dbReference type="PATRIC" id="fig|1423731.3.peg.711"/>
<dbReference type="InterPro" id="IPR023346">
    <property type="entry name" value="Lysozyme-like_dom_sf"/>
</dbReference>
<protein>
    <submittedName>
        <fullName evidence="3">Tape measure protein</fullName>
    </submittedName>
</protein>
<evidence type="ECO:0000259" key="2">
    <source>
        <dbReference type="Pfam" id="PF20155"/>
    </source>
</evidence>
<comment type="caution">
    <text evidence="3">The sequence shown here is derived from an EMBL/GenBank/DDBJ whole genome shotgun (WGS) entry which is preliminary data.</text>
</comment>
<feature type="coiled-coil region" evidence="1">
    <location>
        <begin position="163"/>
        <end position="190"/>
    </location>
</feature>
<dbReference type="CDD" id="cd13402">
    <property type="entry name" value="LT_TF-like"/>
    <property type="match status" value="1"/>
</dbReference>
<dbReference type="OrthoDB" id="2137849at2"/>
<evidence type="ECO:0000256" key="1">
    <source>
        <dbReference type="SAM" id="Coils"/>
    </source>
</evidence>
<evidence type="ECO:0000313" key="3">
    <source>
        <dbReference type="EMBL" id="KRL02525.1"/>
    </source>
</evidence>
<dbReference type="InterPro" id="IPR013491">
    <property type="entry name" value="Tape_meas_N"/>
</dbReference>
<sequence>MVKVQNEMATRIAIDTVSAANSLKGLQSAVSSATNAWKAQETALKSAGDSTGAIKAKYDGLSDVIERQKSKINELKSRQAGLDVENQKDAETYLKLQKQIDSSTKQLASYEAQQQRAKSSMTYYTSGLAELQKGYRQTNEVSKSFVERLQAEGKAEEANKAKMSGLKQSLANLSSQYSKQQEELKRVANESGATSDAYKRQQVRLNETGTAMAKTKTEMNELRESMNKKPSGFMDGIKGKLTDVNDKAEKTSHLFGTILGAHLVANGITNVLASIQAHFSELKDSVVEYNNKQQTMKATWDTLTGSDGAGTNMVNIGNKLATAYNQNIDIVDELNQSFYHVFDNAPETEKLTKSVLTLGDTLNLSDENVTRLGTNFTHMLSSGKMQLGDFNMINDQLPMYAEKMLDFEKRQQKNSKLTMSELRKQMSAGKISAKDAEAVMNSLGDKYQKASENLMKTIPGMERSIKTQMPALVNAIYQPIANMKSPLIGQATKWIQDPQTKKEFAAVGDALQLQMKDIMEAFGGKKFDVGNGLDSFLFNLQTGIDKLGATIVAHKDQIKELFSSLKTASKTSFSVLVQTLKDLEPVLKIVGKLASDHPKIFAAIAANGLLASKAISGLALAFNGLGMLKDTSGKLADIGKRMIFKPKVDGTEGEKELTLFARAIKGTASAIWKSLKWTAKIAWSGAKKSVSLLWSGIKGTGKLIGKGISFTAKIAVKGAQLAMAGLLKTAKVTGAGLKLAFNFLKANPFILIVTAIVAVVAALVELYKHNAKFRKFVNGLVKAAQDCWKNVTKFFKNLWKDTVKVVTNMYKGVTGWFGNMKKGISNHVSNTWKDTKKLFGDGWKVVYNGTKDGAKTVAARFGDMKKWATDHTSNMWKSTKSTFKDGISTVGNWTKDHAKDISNKFNNMRSWTTDTVKDMMSKNKATFKDGYKVTQDYTSTWNDIMHGKWNKVGNDLKNIARNLTKFQKDIFKGMYDKLNSLTGGRLGDILNTFKSIFDKIKGVVSGAVSAVHRSFTDIVRGVLKPFNDMLSGLKKGINWVLDKVGADKIGGSWSVSMPSYAQGTKDTHKGGLALVNDGQGANYREMYQLPGGQIGMFPKDRNMIVPLPKGTSVLDGDRSASFAKMLGIPAYKKGKGIGSFFSGMWDKGKDILDDVDKIIAHPIDFLSGVFKKFVGGISSDISLASDIITHFPATVAKNATKWIKDLFNNADGGFGDAGGAHGNPGGAGVARWRKDVVRALKANGFSASGSQVNAWMKVIARESNGNPRAINLWDSNAKKGVPSMGLVQTIGPTFNSNKFPGHGDVYNGYDDLLAGIHYAAATYGRGPHMFARVSGPLGYANGGIIGTNQMIEVAEGNKKEAVIPMVGQSARAWSLLKEVVDNYADGQFSGQNVVSKLSDQKDKQIENLTQKIEIISEKFDTVLLLMKQQIKATTDSAFSKDDLYRRQALDSKFKNIQTY</sequence>
<keyword evidence="4" id="KW-1185">Reference proteome</keyword>
<accession>A0A0R1M3C0</accession>
<dbReference type="SUPFAM" id="SSF53955">
    <property type="entry name" value="Lysozyme-like"/>
    <property type="match status" value="1"/>
</dbReference>
<name>A0A0R1M3C0_9LACO</name>
<dbReference type="Pfam" id="PF20155">
    <property type="entry name" value="TMP_3"/>
    <property type="match status" value="1"/>
</dbReference>